<comment type="caution">
    <text evidence="2">The sequence shown here is derived from an EMBL/GenBank/DDBJ whole genome shotgun (WGS) entry which is preliminary data.</text>
</comment>
<dbReference type="Pfam" id="PF00565">
    <property type="entry name" value="SNase"/>
    <property type="match status" value="1"/>
</dbReference>
<name>A0ABV9RNP2_9PSEU</name>
<evidence type="ECO:0000259" key="1">
    <source>
        <dbReference type="PROSITE" id="PS50830"/>
    </source>
</evidence>
<reference evidence="3" key="1">
    <citation type="journal article" date="2019" name="Int. J. Syst. Evol. Microbiol.">
        <title>The Global Catalogue of Microorganisms (GCM) 10K type strain sequencing project: providing services to taxonomists for standard genome sequencing and annotation.</title>
        <authorList>
            <consortium name="The Broad Institute Genomics Platform"/>
            <consortium name="The Broad Institute Genome Sequencing Center for Infectious Disease"/>
            <person name="Wu L."/>
            <person name="Ma J."/>
        </authorList>
    </citation>
    <scope>NUCLEOTIDE SEQUENCE [LARGE SCALE GENOMIC DNA]</scope>
    <source>
        <strain evidence="3">CCUG 50347</strain>
    </source>
</reference>
<keyword evidence="3" id="KW-1185">Reference proteome</keyword>
<dbReference type="SUPFAM" id="SSF50199">
    <property type="entry name" value="Staphylococcal nuclease"/>
    <property type="match status" value="1"/>
</dbReference>
<protein>
    <submittedName>
        <fullName evidence="2">Thermonuclease family protein</fullName>
    </submittedName>
</protein>
<dbReference type="InterPro" id="IPR035437">
    <property type="entry name" value="SNase_OB-fold_sf"/>
</dbReference>
<dbReference type="EMBL" id="JBHSIM010000047">
    <property type="protein sequence ID" value="MFC4835215.1"/>
    <property type="molecule type" value="Genomic_DNA"/>
</dbReference>
<sequence>MPYALIKGQSRIVGTAPDGDSFRFYPDDEDAFDKAGLRVRVNAGGGAQLRLEGIDTPETHYTPPVGGTGPLHQPPPSAKGAASRALELLGFTRVERRPGETVTESEPETVPCHIATRSTDDYGRCIAFAFSDETAQDDPAFFLTGEKVRESINHHLVDEGWAYVTFYSSLFADLRGTLADAASKAQAAKHGVWRDDATLTGLTLTSIDTITEERLVLPKLFRRLVDYLAVNDGNPDLSGFLAYVDTHGGRVIRTDTTAVTGFDNVLHVHGQTVKLVLHPSELIFLE</sequence>
<dbReference type="PROSITE" id="PS50830">
    <property type="entry name" value="TNASE_3"/>
    <property type="match status" value="1"/>
</dbReference>
<dbReference type="Gene3D" id="2.40.50.90">
    <property type="match status" value="1"/>
</dbReference>
<proteinExistence type="predicted"/>
<accession>A0ABV9RNP2</accession>
<evidence type="ECO:0000313" key="2">
    <source>
        <dbReference type="EMBL" id="MFC4835215.1"/>
    </source>
</evidence>
<feature type="domain" description="TNase-like" evidence="1">
    <location>
        <begin position="7"/>
        <end position="195"/>
    </location>
</feature>
<evidence type="ECO:0000313" key="3">
    <source>
        <dbReference type="Proteomes" id="UP001595909"/>
    </source>
</evidence>
<dbReference type="Proteomes" id="UP001595909">
    <property type="component" value="Unassembled WGS sequence"/>
</dbReference>
<dbReference type="RefSeq" id="WP_274191687.1">
    <property type="nucleotide sequence ID" value="NZ_BAABHN010000047.1"/>
</dbReference>
<organism evidence="2 3">
    <name type="scientific">Actinomycetospora chibensis</name>
    <dbReference type="NCBI Taxonomy" id="663606"/>
    <lineage>
        <taxon>Bacteria</taxon>
        <taxon>Bacillati</taxon>
        <taxon>Actinomycetota</taxon>
        <taxon>Actinomycetes</taxon>
        <taxon>Pseudonocardiales</taxon>
        <taxon>Pseudonocardiaceae</taxon>
        <taxon>Actinomycetospora</taxon>
    </lineage>
</organism>
<gene>
    <name evidence="2" type="ORF">ACFPEL_22595</name>
</gene>
<dbReference type="InterPro" id="IPR016071">
    <property type="entry name" value="Staphylococal_nuclease_OB-fold"/>
</dbReference>